<name>A0A450TA40_9GAMM</name>
<gene>
    <name evidence="1" type="ORF">BECKFW1821B_GA0114236_10852</name>
</gene>
<sequence>MSITSWLSEMADRADFSFRVNGKYPCNINSYRDLLEHPKKEKSYLKDNTAGSILYPVIALWAGLLGDDNLYEKVRSIEEQHLEHCNFQYWYPDETSEAHFYKNDHLHGATLSHLYIEEPSGKFLEQVFGECGKMPAFQALSAVKAGLWPLMLVACRHYRLPVPLHLLQGFAKIRDNNESPIETTDSAAVNQCP</sequence>
<proteinExistence type="predicted"/>
<reference evidence="1" key="1">
    <citation type="submission" date="2019-02" db="EMBL/GenBank/DDBJ databases">
        <authorList>
            <person name="Gruber-Vodicka R. H."/>
            <person name="Seah K. B. B."/>
        </authorList>
    </citation>
    <scope>NUCLEOTIDE SEQUENCE</scope>
    <source>
        <strain evidence="1">BECK_BZ106</strain>
    </source>
</reference>
<dbReference type="EMBL" id="CAADFD010000085">
    <property type="protein sequence ID" value="VFJ63575.1"/>
    <property type="molecule type" value="Genomic_DNA"/>
</dbReference>
<dbReference type="AlphaFoldDB" id="A0A450TA40"/>
<organism evidence="1">
    <name type="scientific">Candidatus Kentrum sp. FW</name>
    <dbReference type="NCBI Taxonomy" id="2126338"/>
    <lineage>
        <taxon>Bacteria</taxon>
        <taxon>Pseudomonadati</taxon>
        <taxon>Pseudomonadota</taxon>
        <taxon>Gammaproteobacteria</taxon>
        <taxon>Candidatus Kentrum</taxon>
    </lineage>
</organism>
<protein>
    <submittedName>
        <fullName evidence="1">Uncharacterized protein</fullName>
    </submittedName>
</protein>
<evidence type="ECO:0000313" key="1">
    <source>
        <dbReference type="EMBL" id="VFJ63575.1"/>
    </source>
</evidence>
<accession>A0A450TA40</accession>